<keyword evidence="2" id="KW-1185">Reference proteome</keyword>
<reference evidence="2" key="1">
    <citation type="submission" date="2016-10" db="EMBL/GenBank/DDBJ databases">
        <authorList>
            <person name="Varghese N."/>
            <person name="Submissions S."/>
        </authorList>
    </citation>
    <scope>NUCLEOTIDE SEQUENCE [LARGE SCALE GENOMIC DNA]</scope>
    <source>
        <strain evidence="2">PL19</strain>
    </source>
</reference>
<evidence type="ECO:0000313" key="2">
    <source>
        <dbReference type="Proteomes" id="UP000198928"/>
    </source>
</evidence>
<organism evidence="1 2">
    <name type="scientific">Streptomyces pini</name>
    <dbReference type="NCBI Taxonomy" id="1520580"/>
    <lineage>
        <taxon>Bacteria</taxon>
        <taxon>Bacillati</taxon>
        <taxon>Actinomycetota</taxon>
        <taxon>Actinomycetes</taxon>
        <taxon>Kitasatosporales</taxon>
        <taxon>Streptomycetaceae</taxon>
        <taxon>Streptomyces</taxon>
    </lineage>
</organism>
<gene>
    <name evidence="1" type="ORF">SAMN05192584_11793</name>
</gene>
<name>A0A1I4H2B8_9ACTN</name>
<dbReference type="EMBL" id="FOSG01000017">
    <property type="protein sequence ID" value="SFL35531.1"/>
    <property type="molecule type" value="Genomic_DNA"/>
</dbReference>
<dbReference type="Proteomes" id="UP000198928">
    <property type="component" value="Unassembled WGS sequence"/>
</dbReference>
<accession>A0A1I4H2B8</accession>
<dbReference type="RefSeq" id="WP_175541094.1">
    <property type="nucleotide sequence ID" value="NZ_FOSG01000017.1"/>
</dbReference>
<proteinExistence type="predicted"/>
<dbReference type="AlphaFoldDB" id="A0A1I4H2B8"/>
<sequence>MQTLQEKDQATPEQHADEVFDLVIGDLEQEIPPLASPTNSGSGTACGSCAGFYCC</sequence>
<evidence type="ECO:0000313" key="1">
    <source>
        <dbReference type="EMBL" id="SFL35531.1"/>
    </source>
</evidence>
<protein>
    <submittedName>
        <fullName evidence="1">Uncharacterized protein</fullName>
    </submittedName>
</protein>